<evidence type="ECO:0000256" key="5">
    <source>
        <dbReference type="ARBA" id="ARBA00023274"/>
    </source>
</evidence>
<dbReference type="RefSeq" id="XP_008074479.1">
    <property type="nucleotide sequence ID" value="XM_008076288.1"/>
</dbReference>
<dbReference type="GO" id="GO:0006412">
    <property type="term" value="P:translation"/>
    <property type="evidence" value="ECO:0007669"/>
    <property type="project" value="InterPro"/>
</dbReference>
<dbReference type="GO" id="GO:0005840">
    <property type="term" value="C:ribosome"/>
    <property type="evidence" value="ECO:0007669"/>
    <property type="project" value="UniProtKB-KW"/>
</dbReference>
<dbReference type="SUPFAM" id="SSF57829">
    <property type="entry name" value="Zn-binding ribosomal proteins"/>
    <property type="match status" value="1"/>
</dbReference>
<accession>L2GUK8</accession>
<dbReference type="EMBL" id="GL877426">
    <property type="protein sequence ID" value="ELA47042.2"/>
    <property type="molecule type" value="Genomic_DNA"/>
</dbReference>
<dbReference type="GeneID" id="19879365"/>
<reference evidence="7" key="1">
    <citation type="submission" date="2011-03" db="EMBL/GenBank/DDBJ databases">
        <title>The genome sequence of Vavraia culicis strain floridensis.</title>
        <authorList>
            <consortium name="The Broad Institute Genome Sequencing Platform"/>
            <person name="Cuomo C."/>
            <person name="Becnel J."/>
            <person name="Sanscrainte N."/>
            <person name="Young S.K."/>
            <person name="Zeng Q."/>
            <person name="Gargeya S."/>
            <person name="Fitzgerald M."/>
            <person name="Haas B."/>
            <person name="Abouelleil A."/>
            <person name="Alvarado L."/>
            <person name="Arachchi H.M."/>
            <person name="Berlin A."/>
            <person name="Chapman S.B."/>
            <person name="Gearin G."/>
            <person name="Goldberg J."/>
            <person name="Griggs A."/>
            <person name="Gujja S."/>
            <person name="Hansen M."/>
            <person name="Heiman D."/>
            <person name="Howarth C."/>
            <person name="Larimer J."/>
            <person name="Lui A."/>
            <person name="MacDonald P.J.P."/>
            <person name="McCowen C."/>
            <person name="Montmayeur A."/>
            <person name="Murphy C."/>
            <person name="Neiman D."/>
            <person name="Pearson M."/>
            <person name="Priest M."/>
            <person name="Roberts A."/>
            <person name="Saif S."/>
            <person name="Shea T."/>
            <person name="Sisk P."/>
            <person name="Stolte C."/>
            <person name="Sykes S."/>
            <person name="Wortman J."/>
            <person name="Nusbaum C."/>
            <person name="Birren B."/>
        </authorList>
    </citation>
    <scope>NUCLEOTIDE SEQUENCE [LARGE SCALE GENOMIC DNA]</scope>
    <source>
        <strain evidence="7">floridensis</strain>
    </source>
</reference>
<keyword evidence="5" id="KW-0687">Ribonucleoprotein</keyword>
<keyword evidence="7" id="KW-1185">Reference proteome</keyword>
<feature type="non-terminal residue" evidence="6">
    <location>
        <position position="1"/>
    </location>
</feature>
<gene>
    <name evidence="6" type="ORF">VCUG_01487</name>
</gene>
<dbReference type="VEuPathDB" id="MicrosporidiaDB:VCUG_01487"/>
<dbReference type="Gene3D" id="2.20.25.100">
    <property type="entry name" value="Zn-binding ribosomal proteins"/>
    <property type="match status" value="1"/>
</dbReference>
<name>L2GUK8_VAVCU</name>
<dbReference type="Pfam" id="PF01667">
    <property type="entry name" value="Ribosomal_S27e"/>
    <property type="match status" value="1"/>
</dbReference>
<dbReference type="OrthoDB" id="5567124at2759"/>
<dbReference type="OMA" id="ERINMPL"/>
<evidence type="ECO:0000313" key="7">
    <source>
        <dbReference type="Proteomes" id="UP000011081"/>
    </source>
</evidence>
<dbReference type="InParanoid" id="L2GUK8"/>
<comment type="similarity">
    <text evidence="2">Belongs to the eukaryotic ribosomal protein eS27 family.</text>
</comment>
<protein>
    <submittedName>
        <fullName evidence="6">Uncharacterized protein</fullName>
    </submittedName>
</protein>
<evidence type="ECO:0000256" key="1">
    <source>
        <dbReference type="ARBA" id="ARBA00001947"/>
    </source>
</evidence>
<dbReference type="HOGENOM" id="CLU_130128_3_1_1"/>
<dbReference type="GO" id="GO:0003735">
    <property type="term" value="F:structural constituent of ribosome"/>
    <property type="evidence" value="ECO:0007669"/>
    <property type="project" value="InterPro"/>
</dbReference>
<dbReference type="InterPro" id="IPR011332">
    <property type="entry name" value="Ribosomal_zn-bd"/>
</dbReference>
<keyword evidence="3" id="KW-0862">Zinc</keyword>
<dbReference type="GO" id="GO:1990904">
    <property type="term" value="C:ribonucleoprotein complex"/>
    <property type="evidence" value="ECO:0007669"/>
    <property type="project" value="UniProtKB-KW"/>
</dbReference>
<dbReference type="Proteomes" id="UP000011081">
    <property type="component" value="Unassembled WGS sequence"/>
</dbReference>
<comment type="cofactor">
    <cofactor evidence="1">
        <name>Zn(2+)</name>
        <dbReference type="ChEBI" id="CHEBI:29105"/>
    </cofactor>
</comment>
<dbReference type="STRING" id="948595.L2GUK8"/>
<dbReference type="InterPro" id="IPR000592">
    <property type="entry name" value="Ribosomal_eS27"/>
</dbReference>
<evidence type="ECO:0000256" key="4">
    <source>
        <dbReference type="ARBA" id="ARBA00022980"/>
    </source>
</evidence>
<evidence type="ECO:0000313" key="6">
    <source>
        <dbReference type="EMBL" id="ELA47042.2"/>
    </source>
</evidence>
<dbReference type="PANTHER" id="PTHR11594">
    <property type="entry name" value="40S RIBOSOMAL PROTEIN S27"/>
    <property type="match status" value="1"/>
</dbReference>
<dbReference type="InterPro" id="IPR023407">
    <property type="entry name" value="Ribosomal_eS27_Zn-bd_dom_sf"/>
</dbReference>
<keyword evidence="4" id="KW-0689">Ribosomal protein</keyword>
<organism evidence="6 7">
    <name type="scientific">Vavraia culicis (isolate floridensis)</name>
    <name type="common">Microsporidian parasite</name>
    <dbReference type="NCBI Taxonomy" id="948595"/>
    <lineage>
        <taxon>Eukaryota</taxon>
        <taxon>Fungi</taxon>
        <taxon>Fungi incertae sedis</taxon>
        <taxon>Microsporidia</taxon>
        <taxon>Pleistophoridae</taxon>
        <taxon>Vavraia</taxon>
    </lineage>
</organism>
<dbReference type="AlphaFoldDB" id="L2GUK8"/>
<sequence>VHSHLIQAIKDLLYPTLEEVKRTNKRKKLIPDPNGFFIRVKCASCDAQTVCYSHTQNKKLCGECNAPIWYPTGGFGKLAENCAWANIRRTIN</sequence>
<evidence type="ECO:0000256" key="2">
    <source>
        <dbReference type="ARBA" id="ARBA00010919"/>
    </source>
</evidence>
<proteinExistence type="inferred from homology"/>
<evidence type="ECO:0000256" key="3">
    <source>
        <dbReference type="ARBA" id="ARBA00022833"/>
    </source>
</evidence>